<feature type="compositionally biased region" description="Polar residues" evidence="1">
    <location>
        <begin position="232"/>
        <end position="255"/>
    </location>
</feature>
<feature type="compositionally biased region" description="Low complexity" evidence="1">
    <location>
        <begin position="137"/>
        <end position="147"/>
    </location>
</feature>
<feature type="region of interest" description="Disordered" evidence="1">
    <location>
        <begin position="232"/>
        <end position="351"/>
    </location>
</feature>
<gene>
    <name evidence="2" type="ORF">BLNAU_11589</name>
</gene>
<protein>
    <submittedName>
        <fullName evidence="2">Uncharacterized protein</fullName>
    </submittedName>
</protein>
<feature type="compositionally biased region" description="Basic residues" evidence="1">
    <location>
        <begin position="285"/>
        <end position="324"/>
    </location>
</feature>
<feature type="region of interest" description="Disordered" evidence="1">
    <location>
        <begin position="371"/>
        <end position="463"/>
    </location>
</feature>
<sequence length="595" mass="67818">MSIKPIQISTPTKDSDPNMPLPLSPGPYTPSQKNRLRRHNSQALGEKPVINCWYSAEQIEEARRDLIIPKDSLGLLGGEFMDYRKPLPSITGAGRRRFVNSPPKPAPKQEKSTVQETVQTQPMTFDQNVQTPHHVHSSQQQNFSPPQQTQPPPPLPSYPPYQPPYPQIPPPQLPNPYLQMPSYYPPQSYPQPPPYQVQMQIPPSYPTVQPIMTPMAFPQTVAVQQVPVTPFNPYQVQNPEPKQTPMDSYTQTPMGGNTIFPSPDIRKKQSQRPEFFDESTPEKKKEKKRRKRSRSSSRSTHRHKSHKHRKHHRSHRRRSKHRSRSPSISHGEKRNESSMGNTFVSQRSSIQSEIPSGLVKLDAETDLNMSLSTDHPVLNSPKSQHRTVQTSPHHQFNSTHRSINSQTQLPFSHTTSSSQRFSPNKRASSQSPLRSPPPSDPPPKSIRLIPAEWTETDDNKNSTYNTIEAFEDEIDKKEQSSVHPPPNGNHHPPNKEDRHLNGHFRPLLLLAKRAEEEEGTKLHDTHSINQSQRRSRHKTLFSPDRASPHTPPSLRHTSPLTHHIFSTHLIGTRLRNDSTTTEPGREADMAILMRQ</sequence>
<feature type="region of interest" description="Disordered" evidence="1">
    <location>
        <begin position="516"/>
        <end position="559"/>
    </location>
</feature>
<dbReference type="Proteomes" id="UP001281761">
    <property type="component" value="Unassembled WGS sequence"/>
</dbReference>
<feature type="compositionally biased region" description="Pro residues" evidence="1">
    <location>
        <begin position="434"/>
        <end position="444"/>
    </location>
</feature>
<keyword evidence="3" id="KW-1185">Reference proteome</keyword>
<feature type="compositionally biased region" description="Polar residues" evidence="1">
    <location>
        <begin position="114"/>
        <end position="131"/>
    </location>
</feature>
<feature type="region of interest" description="Disordered" evidence="1">
    <location>
        <begin position="1"/>
        <end position="42"/>
    </location>
</feature>
<feature type="compositionally biased region" description="Basic and acidic residues" evidence="1">
    <location>
        <begin position="516"/>
        <end position="526"/>
    </location>
</feature>
<feature type="region of interest" description="Disordered" evidence="1">
    <location>
        <begin position="87"/>
        <end position="197"/>
    </location>
</feature>
<feature type="compositionally biased region" description="Pro residues" evidence="1">
    <location>
        <begin position="183"/>
        <end position="195"/>
    </location>
</feature>
<feature type="compositionally biased region" description="Polar residues" evidence="1">
    <location>
        <begin position="380"/>
        <end position="427"/>
    </location>
</feature>
<evidence type="ECO:0000313" key="3">
    <source>
        <dbReference type="Proteomes" id="UP001281761"/>
    </source>
</evidence>
<dbReference type="EMBL" id="JARBJD010000091">
    <property type="protein sequence ID" value="KAK2953455.1"/>
    <property type="molecule type" value="Genomic_DNA"/>
</dbReference>
<accession>A0ABQ9XSF2</accession>
<proteinExistence type="predicted"/>
<evidence type="ECO:0000313" key="2">
    <source>
        <dbReference type="EMBL" id="KAK2953455.1"/>
    </source>
</evidence>
<feature type="compositionally biased region" description="Polar residues" evidence="1">
    <location>
        <begin position="337"/>
        <end position="351"/>
    </location>
</feature>
<name>A0ABQ9XSF2_9EUKA</name>
<feature type="region of interest" description="Disordered" evidence="1">
    <location>
        <begin position="475"/>
        <end position="500"/>
    </location>
</feature>
<feature type="compositionally biased region" description="Pro residues" evidence="1">
    <location>
        <begin position="148"/>
        <end position="174"/>
    </location>
</feature>
<organism evidence="2 3">
    <name type="scientific">Blattamonas nauphoetae</name>
    <dbReference type="NCBI Taxonomy" id="2049346"/>
    <lineage>
        <taxon>Eukaryota</taxon>
        <taxon>Metamonada</taxon>
        <taxon>Preaxostyla</taxon>
        <taxon>Oxymonadida</taxon>
        <taxon>Blattamonas</taxon>
    </lineage>
</organism>
<reference evidence="2 3" key="1">
    <citation type="journal article" date="2022" name="bioRxiv">
        <title>Genomics of Preaxostyla Flagellates Illuminates Evolutionary Transitions and the Path Towards Mitochondrial Loss.</title>
        <authorList>
            <person name="Novak L.V.F."/>
            <person name="Treitli S.C."/>
            <person name="Pyrih J."/>
            <person name="Halakuc P."/>
            <person name="Pipaliya S.V."/>
            <person name="Vacek V."/>
            <person name="Brzon O."/>
            <person name="Soukal P."/>
            <person name="Eme L."/>
            <person name="Dacks J.B."/>
            <person name="Karnkowska A."/>
            <person name="Elias M."/>
            <person name="Hampl V."/>
        </authorList>
    </citation>
    <scope>NUCLEOTIDE SEQUENCE [LARGE SCALE GENOMIC DNA]</scope>
    <source>
        <strain evidence="2">NAU3</strain>
        <tissue evidence="2">Gut</tissue>
    </source>
</reference>
<evidence type="ECO:0000256" key="1">
    <source>
        <dbReference type="SAM" id="MobiDB-lite"/>
    </source>
</evidence>
<feature type="compositionally biased region" description="Pro residues" evidence="1">
    <location>
        <begin position="19"/>
        <end position="28"/>
    </location>
</feature>
<comment type="caution">
    <text evidence="2">The sequence shown here is derived from an EMBL/GenBank/DDBJ whole genome shotgun (WGS) entry which is preliminary data.</text>
</comment>